<feature type="non-terminal residue" evidence="3">
    <location>
        <position position="1"/>
    </location>
</feature>
<dbReference type="Gene3D" id="3.60.130.10">
    <property type="entry name" value="Clavaminate synthase-like"/>
    <property type="match status" value="1"/>
</dbReference>
<proteinExistence type="predicted"/>
<feature type="compositionally biased region" description="Basic residues" evidence="2">
    <location>
        <begin position="168"/>
        <end position="177"/>
    </location>
</feature>
<protein>
    <submittedName>
        <fullName evidence="3">Uncharacterized protein</fullName>
    </submittedName>
</protein>
<sequence length="214" mass="23954">MFFCEVPPPEGGETPIGPSCRVAQRMMEEFPEAVKEMEEKGLKYTFMAPPQAASTCTGRSWPEIFGSPDPAEAVKKYRRGVATGRKRTFDSGPAAFNDGVRGKKGKKGVVQLDPLMYNKKVASVTMMDGTEIPEKIIKHAARAPLLATTCKAKRKQYWNATAYKTRMHANHTTHSARKPNMMSSSTKGGEKKRHHRRPRDELRWTSTKQEGPKT</sequence>
<dbReference type="SUPFAM" id="SSF51197">
    <property type="entry name" value="Clavaminate synthase-like"/>
    <property type="match status" value="1"/>
</dbReference>
<feature type="region of interest" description="Disordered" evidence="2">
    <location>
        <begin position="168"/>
        <end position="214"/>
    </location>
</feature>
<organism evidence="3">
    <name type="scientific">Rhododendron williamsianum</name>
    <dbReference type="NCBI Taxonomy" id="262921"/>
    <lineage>
        <taxon>Eukaryota</taxon>
        <taxon>Viridiplantae</taxon>
        <taxon>Streptophyta</taxon>
        <taxon>Embryophyta</taxon>
        <taxon>Tracheophyta</taxon>
        <taxon>Spermatophyta</taxon>
        <taxon>Magnoliopsida</taxon>
        <taxon>eudicotyledons</taxon>
        <taxon>Gunneridae</taxon>
        <taxon>Pentapetalae</taxon>
        <taxon>asterids</taxon>
        <taxon>Ericales</taxon>
        <taxon>Ericaceae</taxon>
        <taxon>Ericoideae</taxon>
        <taxon>Rhodoreae</taxon>
        <taxon>Rhododendron</taxon>
    </lineage>
</organism>
<name>A0A6A4K8C6_9ERIC</name>
<feature type="compositionally biased region" description="Polar residues" evidence="2">
    <location>
        <begin position="204"/>
        <end position="214"/>
    </location>
</feature>
<dbReference type="InterPro" id="IPR050411">
    <property type="entry name" value="AlphaKG_dependent_hydroxylases"/>
</dbReference>
<evidence type="ECO:0000256" key="2">
    <source>
        <dbReference type="SAM" id="MobiDB-lite"/>
    </source>
</evidence>
<dbReference type="PANTHER" id="PTHR10696:SF42">
    <property type="entry name" value="OS08G0383800 PROTEIN"/>
    <property type="match status" value="1"/>
</dbReference>
<dbReference type="EMBL" id="QEFC01004583">
    <property type="protein sequence ID" value="KAE9445053.1"/>
    <property type="molecule type" value="Genomic_DNA"/>
</dbReference>
<dbReference type="InterPro" id="IPR042098">
    <property type="entry name" value="TauD-like_sf"/>
</dbReference>
<reference evidence="3" key="1">
    <citation type="journal article" date="2019" name="Genome Biol. Evol.">
        <title>The Rhododendron genome and chromosomal organization provide insight into shared whole-genome duplications across the heath family (Ericaceae).</title>
        <authorList>
            <person name="Soza V.L."/>
            <person name="Lindsley D."/>
            <person name="Waalkes A."/>
            <person name="Ramage E."/>
            <person name="Patwardhan R.P."/>
            <person name="Burton J.N."/>
            <person name="Adey A."/>
            <person name="Kumar A."/>
            <person name="Qiu R."/>
            <person name="Shendure J."/>
            <person name="Hall B."/>
        </authorList>
    </citation>
    <scope>NUCLEOTIDE SEQUENCE</scope>
    <source>
        <strain evidence="3">RSF 1966-606</strain>
    </source>
</reference>
<dbReference type="PANTHER" id="PTHR10696">
    <property type="entry name" value="GAMMA-BUTYROBETAINE HYDROXYLASE-RELATED"/>
    <property type="match status" value="1"/>
</dbReference>
<comment type="caution">
    <text evidence="3">The sequence shown here is derived from an EMBL/GenBank/DDBJ whole genome shotgun (WGS) entry which is preliminary data.</text>
</comment>
<dbReference type="OrthoDB" id="408743at2759"/>
<evidence type="ECO:0000256" key="1">
    <source>
        <dbReference type="ARBA" id="ARBA00023002"/>
    </source>
</evidence>
<accession>A0A6A4K8C6</accession>
<evidence type="ECO:0000313" key="3">
    <source>
        <dbReference type="EMBL" id="KAE9445053.1"/>
    </source>
</evidence>
<keyword evidence="1" id="KW-0560">Oxidoreductase</keyword>
<dbReference type="GO" id="GO:0016491">
    <property type="term" value="F:oxidoreductase activity"/>
    <property type="evidence" value="ECO:0007669"/>
    <property type="project" value="UniProtKB-KW"/>
</dbReference>
<gene>
    <name evidence="3" type="ORF">C3L33_23049</name>
</gene>
<dbReference type="AlphaFoldDB" id="A0A6A4K8C6"/>